<evidence type="ECO:0000256" key="3">
    <source>
        <dbReference type="ARBA" id="ARBA00022729"/>
    </source>
</evidence>
<dbReference type="PROSITE" id="PS51257">
    <property type="entry name" value="PROKAR_LIPOPROTEIN"/>
    <property type="match status" value="1"/>
</dbReference>
<dbReference type="SUPFAM" id="SSF53850">
    <property type="entry name" value="Periplasmic binding protein-like II"/>
    <property type="match status" value="1"/>
</dbReference>
<protein>
    <submittedName>
        <fullName evidence="4">ABC transporter substrate-binding protein</fullName>
    </submittedName>
</protein>
<dbReference type="Proteomes" id="UP001595880">
    <property type="component" value="Unassembled WGS sequence"/>
</dbReference>
<dbReference type="EMBL" id="JBHSDV010000006">
    <property type="protein sequence ID" value="MFC4389103.1"/>
    <property type="molecule type" value="Genomic_DNA"/>
</dbReference>
<evidence type="ECO:0000313" key="5">
    <source>
        <dbReference type="Proteomes" id="UP001595880"/>
    </source>
</evidence>
<dbReference type="PANTHER" id="PTHR30061:SF50">
    <property type="entry name" value="MALTOSE_MALTODEXTRIN-BINDING PERIPLASMIC PROTEIN"/>
    <property type="match status" value="1"/>
</dbReference>
<name>A0ABV8W0W6_9BACI</name>
<comment type="caution">
    <text evidence="4">The sequence shown here is derived from an EMBL/GenBank/DDBJ whole genome shotgun (WGS) entry which is preliminary data.</text>
</comment>
<evidence type="ECO:0000256" key="2">
    <source>
        <dbReference type="ARBA" id="ARBA00022448"/>
    </source>
</evidence>
<keyword evidence="5" id="KW-1185">Reference proteome</keyword>
<evidence type="ECO:0000256" key="1">
    <source>
        <dbReference type="ARBA" id="ARBA00008520"/>
    </source>
</evidence>
<evidence type="ECO:0000313" key="4">
    <source>
        <dbReference type="EMBL" id="MFC4389103.1"/>
    </source>
</evidence>
<organism evidence="4 5">
    <name type="scientific">Gracilibacillus marinus</name>
    <dbReference type="NCBI Taxonomy" id="630535"/>
    <lineage>
        <taxon>Bacteria</taxon>
        <taxon>Bacillati</taxon>
        <taxon>Bacillota</taxon>
        <taxon>Bacilli</taxon>
        <taxon>Bacillales</taxon>
        <taxon>Bacillaceae</taxon>
        <taxon>Gracilibacillus</taxon>
    </lineage>
</organism>
<keyword evidence="2" id="KW-0813">Transport</keyword>
<proteinExistence type="inferred from homology"/>
<dbReference type="Pfam" id="PF01547">
    <property type="entry name" value="SBP_bac_1"/>
    <property type="match status" value="1"/>
</dbReference>
<dbReference type="RefSeq" id="WP_390200600.1">
    <property type="nucleotide sequence ID" value="NZ_JBHSDV010000006.1"/>
</dbReference>
<reference evidence="5" key="1">
    <citation type="journal article" date="2019" name="Int. J. Syst. Evol. Microbiol.">
        <title>The Global Catalogue of Microorganisms (GCM) 10K type strain sequencing project: providing services to taxonomists for standard genome sequencing and annotation.</title>
        <authorList>
            <consortium name="The Broad Institute Genomics Platform"/>
            <consortium name="The Broad Institute Genome Sequencing Center for Infectious Disease"/>
            <person name="Wu L."/>
            <person name="Ma J."/>
        </authorList>
    </citation>
    <scope>NUCLEOTIDE SEQUENCE [LARGE SCALE GENOMIC DNA]</scope>
    <source>
        <strain evidence="5">KACC 14058</strain>
    </source>
</reference>
<dbReference type="Gene3D" id="3.40.190.10">
    <property type="entry name" value="Periplasmic binding protein-like II"/>
    <property type="match status" value="2"/>
</dbReference>
<gene>
    <name evidence="4" type="ORF">ACFOZ1_15080</name>
</gene>
<dbReference type="InterPro" id="IPR006059">
    <property type="entry name" value="SBP"/>
</dbReference>
<dbReference type="PANTHER" id="PTHR30061">
    <property type="entry name" value="MALTOSE-BINDING PERIPLASMIC PROTEIN"/>
    <property type="match status" value="1"/>
</dbReference>
<keyword evidence="3" id="KW-0732">Signal</keyword>
<comment type="similarity">
    <text evidence="1">Belongs to the bacterial solute-binding protein 1 family.</text>
</comment>
<sequence>MKKITKMTTIILLSASLLIGCNSEENDDKVTLEFFSNKPESMDFYESLIEEFEEEHPKINIEFEVPPEPVTVMRTKLTRNKLPDIMSISGDSLYGEMGREGFLYDFSDSDLLTTIQPTYLDMLSRLVGEEVDGNYGIPYATNAVSVIYNKDKLTKYNLEVPTTWDEFIQVLQTVKDNGEIPIYYTLQDAWTAMPSWNAIASNLVPKDFNVMKTNGETTFQESYQEVAEKAATLTEYGQRDIIGVGYDDGNRAFANGEGVFYIQGNWVVPELLRINSELELGTFALPATNNPKENKLISGVDATLAISEATEHKEEALQFIEFMLREDIAKRYTEDQKAFSAIKGIVQEDEAFEGIKHHFENGSITSFVDHYYPNGLGQEGIVQEFYINNDIEQALKKFDSEWNKVIDR</sequence>
<accession>A0ABV8W0W6</accession>